<feature type="domain" description="Transposase IS110-like N-terminal" evidence="1">
    <location>
        <begin position="1"/>
        <end position="96"/>
    </location>
</feature>
<dbReference type="PANTHER" id="PTHR33055:SF3">
    <property type="entry name" value="PUTATIVE TRANSPOSASE FOR IS117-RELATED"/>
    <property type="match status" value="1"/>
</dbReference>
<organism evidence="3 4">
    <name type="scientific">Azotobacter chroococcum NCIMB 8003</name>
    <dbReference type="NCBI Taxonomy" id="1328314"/>
    <lineage>
        <taxon>Bacteria</taxon>
        <taxon>Pseudomonadati</taxon>
        <taxon>Pseudomonadota</taxon>
        <taxon>Gammaproteobacteria</taxon>
        <taxon>Pseudomonadales</taxon>
        <taxon>Pseudomonadaceae</taxon>
        <taxon>Azotobacter</taxon>
    </lineage>
</organism>
<dbReference type="Pfam" id="PF01548">
    <property type="entry name" value="DEDD_Tnp_IS110"/>
    <property type="match status" value="1"/>
</dbReference>
<dbReference type="NCBIfam" id="NF033542">
    <property type="entry name" value="transpos_IS110"/>
    <property type="match status" value="1"/>
</dbReference>
<proteinExistence type="predicted"/>
<dbReference type="HOGENOM" id="CLU_036902_5_0_6"/>
<dbReference type="GO" id="GO:0003677">
    <property type="term" value="F:DNA binding"/>
    <property type="evidence" value="ECO:0007669"/>
    <property type="project" value="InterPro"/>
</dbReference>
<reference evidence="3 4" key="1">
    <citation type="journal article" date="2015" name="PLoS ONE">
        <title>Azotobacter Genomes: The Genome of Azotobacter chroococcum NCIMB 8003 (ATCC 4412).</title>
        <authorList>
            <person name="Robson R.L."/>
            <person name="Jones R."/>
            <person name="Robson R.M."/>
            <person name="Schwartz A."/>
            <person name="Richardson T.H."/>
        </authorList>
    </citation>
    <scope>NUCLEOTIDE SEQUENCE [LARGE SCALE GENOMIC DNA]</scope>
    <source>
        <strain evidence="3 4">NCIMB 8003</strain>
    </source>
</reference>
<dbReference type="InterPro" id="IPR003346">
    <property type="entry name" value="Transposase_20"/>
</dbReference>
<feature type="domain" description="Transposase IS116/IS110/IS902 C-terminal" evidence="2">
    <location>
        <begin position="140"/>
        <end position="222"/>
    </location>
</feature>
<evidence type="ECO:0000259" key="2">
    <source>
        <dbReference type="Pfam" id="PF02371"/>
    </source>
</evidence>
<dbReference type="PANTHER" id="PTHR33055">
    <property type="entry name" value="TRANSPOSASE FOR INSERTION SEQUENCE ELEMENT IS1111A"/>
    <property type="match status" value="1"/>
</dbReference>
<sequence length="226" mass="25413">MEATGTYHEPLAEHLHELGYRICVMNPARIASYAKSELQRVKTDRVDAKLLASYGYRHVDQLRAWQPDPPALRRLRALVRRLQDLKEIEQMERNRLEVSDASVQDSIRTLLGHLEGQIAETLKAIREHIDDDPDLRGRRHLLVSIDGIADRTAALLLAELGDPLRFEDAQAVVAFAGLNPMLQQSGRHEGRVRISRLGSARLRAGLYMPAIVAMTHNPAIKALTGR</sequence>
<evidence type="ECO:0000259" key="1">
    <source>
        <dbReference type="Pfam" id="PF01548"/>
    </source>
</evidence>
<evidence type="ECO:0000313" key="3">
    <source>
        <dbReference type="EMBL" id="AJE21953.1"/>
    </source>
</evidence>
<dbReference type="EMBL" id="CP010415">
    <property type="protein sequence ID" value="AJE21953.1"/>
    <property type="molecule type" value="Genomic_DNA"/>
</dbReference>
<gene>
    <name evidence="3" type="ORF">Achr_25210</name>
</gene>
<protein>
    <submittedName>
        <fullName evidence="3">Transposase IS116/IS110/IS902 family protein</fullName>
    </submittedName>
</protein>
<dbReference type="InterPro" id="IPR002525">
    <property type="entry name" value="Transp_IS110-like_N"/>
</dbReference>
<dbReference type="STRING" id="1328314.Achr_25210"/>
<dbReference type="InterPro" id="IPR047650">
    <property type="entry name" value="Transpos_IS110"/>
</dbReference>
<name>A0A0C4WIG0_9GAMM</name>
<evidence type="ECO:0000313" key="4">
    <source>
        <dbReference type="Proteomes" id="UP000068210"/>
    </source>
</evidence>
<dbReference type="GO" id="GO:0006313">
    <property type="term" value="P:DNA transposition"/>
    <property type="evidence" value="ECO:0007669"/>
    <property type="project" value="InterPro"/>
</dbReference>
<dbReference type="Pfam" id="PF02371">
    <property type="entry name" value="Transposase_20"/>
    <property type="match status" value="1"/>
</dbReference>
<dbReference type="KEGG" id="acx:Achr_25210"/>
<accession>A0A0C4WIG0</accession>
<dbReference type="AlphaFoldDB" id="A0A0C4WIG0"/>
<dbReference type="Proteomes" id="UP000068210">
    <property type="component" value="Chromosome"/>
</dbReference>
<dbReference type="GO" id="GO:0004803">
    <property type="term" value="F:transposase activity"/>
    <property type="evidence" value="ECO:0007669"/>
    <property type="project" value="InterPro"/>
</dbReference>
<keyword evidence="4" id="KW-1185">Reference proteome</keyword>